<gene>
    <name evidence="1" type="ORF">BECKTUN1418D_GA0071000_10683</name>
</gene>
<organism evidence="1">
    <name type="scientific">Candidatus Kentrum sp. TUN</name>
    <dbReference type="NCBI Taxonomy" id="2126343"/>
    <lineage>
        <taxon>Bacteria</taxon>
        <taxon>Pseudomonadati</taxon>
        <taxon>Pseudomonadota</taxon>
        <taxon>Gammaproteobacteria</taxon>
        <taxon>Candidatus Kentrum</taxon>
    </lineage>
</organism>
<reference evidence="1" key="1">
    <citation type="submission" date="2019-02" db="EMBL/GenBank/DDBJ databases">
        <authorList>
            <person name="Gruber-Vodicka R. H."/>
            <person name="Seah K. B. B."/>
        </authorList>
    </citation>
    <scope>NUCLEOTIDE SEQUENCE</scope>
    <source>
        <strain evidence="1">BECK_BY1</strain>
    </source>
</reference>
<name>A0A450ZVB8_9GAMM</name>
<protein>
    <submittedName>
        <fullName evidence="1">Uncharacterized protein</fullName>
    </submittedName>
</protein>
<sequence length="85" mass="10067">MKKIILRQAFEELRNAITYYEEQQAGLGLRLKEEFDRHVYWIMGNSTVPRIRSGGYRRSEYLIGRKNKISTARALRVARRLGRLP</sequence>
<dbReference type="EMBL" id="CAADFX010000068">
    <property type="protein sequence ID" value="VFK57703.1"/>
    <property type="molecule type" value="Genomic_DNA"/>
</dbReference>
<proteinExistence type="predicted"/>
<dbReference type="AlphaFoldDB" id="A0A450ZVB8"/>
<accession>A0A450ZVB8</accession>
<evidence type="ECO:0000313" key="1">
    <source>
        <dbReference type="EMBL" id="VFK57703.1"/>
    </source>
</evidence>